<dbReference type="AlphaFoldDB" id="A0A543D963"/>
<feature type="region of interest" description="Disordered" evidence="1">
    <location>
        <begin position="1"/>
        <end position="52"/>
    </location>
</feature>
<evidence type="ECO:0000313" key="2">
    <source>
        <dbReference type="EMBL" id="TQM05884.1"/>
    </source>
</evidence>
<evidence type="ECO:0000256" key="1">
    <source>
        <dbReference type="SAM" id="MobiDB-lite"/>
    </source>
</evidence>
<sequence length="67" mass="7122">MVLPAPGGPLTTTSVGSEVTPVANQDADRYASDPSGAVRIARDGEDREAYTRAEHDLVQRVLGARQE</sequence>
<evidence type="ECO:0000313" key="3">
    <source>
        <dbReference type="Proteomes" id="UP000315677"/>
    </source>
</evidence>
<name>A0A543D963_9PSEU</name>
<feature type="compositionally biased region" description="Basic and acidic residues" evidence="1">
    <location>
        <begin position="40"/>
        <end position="52"/>
    </location>
</feature>
<organism evidence="2 3">
    <name type="scientific">Pseudonocardia kunmingensis</name>
    <dbReference type="NCBI Taxonomy" id="630975"/>
    <lineage>
        <taxon>Bacteria</taxon>
        <taxon>Bacillati</taxon>
        <taxon>Actinomycetota</taxon>
        <taxon>Actinomycetes</taxon>
        <taxon>Pseudonocardiales</taxon>
        <taxon>Pseudonocardiaceae</taxon>
        <taxon>Pseudonocardia</taxon>
    </lineage>
</organism>
<protein>
    <submittedName>
        <fullName evidence="2">Uncharacterized protein</fullName>
    </submittedName>
</protein>
<dbReference type="Proteomes" id="UP000315677">
    <property type="component" value="Unassembled WGS sequence"/>
</dbReference>
<comment type="caution">
    <text evidence="2">The sequence shown here is derived from an EMBL/GenBank/DDBJ whole genome shotgun (WGS) entry which is preliminary data.</text>
</comment>
<proteinExistence type="predicted"/>
<keyword evidence="3" id="KW-1185">Reference proteome</keyword>
<reference evidence="2 3" key="1">
    <citation type="submission" date="2019-06" db="EMBL/GenBank/DDBJ databases">
        <title>Sequencing the genomes of 1000 actinobacteria strains.</title>
        <authorList>
            <person name="Klenk H.-P."/>
        </authorList>
    </citation>
    <scope>NUCLEOTIDE SEQUENCE [LARGE SCALE GENOMIC DNA]</scope>
    <source>
        <strain evidence="2 3">DSM 45301</strain>
    </source>
</reference>
<gene>
    <name evidence="2" type="ORF">FB558_6105</name>
</gene>
<dbReference type="EMBL" id="VFPA01000004">
    <property type="protein sequence ID" value="TQM05884.1"/>
    <property type="molecule type" value="Genomic_DNA"/>
</dbReference>
<accession>A0A543D963</accession>